<evidence type="ECO:0000256" key="1">
    <source>
        <dbReference type="ARBA" id="ARBA00006484"/>
    </source>
</evidence>
<keyword evidence="3" id="KW-1185">Reference proteome</keyword>
<sequence length="262" mass="28985">MHLGLENKTVLVMAGTSGLGYAVVLEFAKEGANVVIFGRNEEKFKKASNNIYDITKNKPDYFIGDITNPDDIQLAVNYIVEKYRQIFALFNNTGGPPAGKFEDFNDEDWLNAFNLTLLSYIRTIRAVLPHMKKNGSGRIVNNASSSIKRVIDNLILSNTFRTAIMGLSKSLSRELGIYNILVNTVGAGKISTERVNYLDSIKAKKEGLSLEEFQSKNAKNIPLGRYGNAEEFAKLVVFLCSEANSYITGQSILVDGALTDCY</sequence>
<dbReference type="PANTHER" id="PTHR42879:SF6">
    <property type="entry name" value="NADPH-DEPENDENT REDUCTASE BACG"/>
    <property type="match status" value="1"/>
</dbReference>
<dbReference type="KEGG" id="ddf:DEFDS_0704"/>
<dbReference type="Pfam" id="PF13561">
    <property type="entry name" value="adh_short_C2"/>
    <property type="match status" value="1"/>
</dbReference>
<proteinExistence type="inferred from homology"/>
<dbReference type="InterPro" id="IPR002347">
    <property type="entry name" value="SDR_fam"/>
</dbReference>
<name>D3PC61_DEFDS</name>
<dbReference type="InterPro" id="IPR036291">
    <property type="entry name" value="NAD(P)-bd_dom_sf"/>
</dbReference>
<dbReference type="AlphaFoldDB" id="D3PC61"/>
<dbReference type="Gene3D" id="3.40.50.720">
    <property type="entry name" value="NAD(P)-binding Rossmann-like Domain"/>
    <property type="match status" value="1"/>
</dbReference>
<accession>D3PC61</accession>
<dbReference type="OrthoDB" id="9804774at2"/>
<evidence type="ECO:0000313" key="2">
    <source>
        <dbReference type="EMBL" id="BAI80184.1"/>
    </source>
</evidence>
<dbReference type="EC" id="1.1.1.100" evidence="2"/>
<dbReference type="PRINTS" id="PR00081">
    <property type="entry name" value="GDHRDH"/>
</dbReference>
<reference evidence="2 3" key="1">
    <citation type="journal article" date="2010" name="DNA Res.">
        <title>Bacterial lifestyle in a deep-sea hydrothermal vent chimney revealed by the genome sequence of the thermophilic bacterium Deferribacter desulfuricans SSM1.</title>
        <authorList>
            <person name="Takaki Y."/>
            <person name="Shimamura S."/>
            <person name="Nakagawa S."/>
            <person name="Fukuhara Y."/>
            <person name="Horikawa H."/>
            <person name="Ankai A."/>
            <person name="Harada T."/>
            <person name="Hosoyama A."/>
            <person name="Oguchi A."/>
            <person name="Fukui S."/>
            <person name="Fujita N."/>
            <person name="Takami H."/>
            <person name="Takai K."/>
        </authorList>
    </citation>
    <scope>NUCLEOTIDE SEQUENCE [LARGE SCALE GENOMIC DNA]</scope>
    <source>
        <strain evidence="3">DSM 14783 / JCM 11476 / NBRC 101012 / SSM1</strain>
    </source>
</reference>
<dbReference type="PANTHER" id="PTHR42879">
    <property type="entry name" value="3-OXOACYL-(ACYL-CARRIER-PROTEIN) REDUCTASE"/>
    <property type="match status" value="1"/>
</dbReference>
<dbReference type="STRING" id="639282.DEFDS_0704"/>
<dbReference type="SUPFAM" id="SSF51735">
    <property type="entry name" value="NAD(P)-binding Rossmann-fold domains"/>
    <property type="match status" value="1"/>
</dbReference>
<dbReference type="HOGENOM" id="CLU_010194_1_2_0"/>
<keyword evidence="2" id="KW-0560">Oxidoreductase</keyword>
<dbReference type="eggNOG" id="COG1028">
    <property type="taxonomic scope" value="Bacteria"/>
</dbReference>
<evidence type="ECO:0000313" key="3">
    <source>
        <dbReference type="Proteomes" id="UP000001520"/>
    </source>
</evidence>
<comment type="similarity">
    <text evidence="1">Belongs to the short-chain dehydrogenases/reductases (SDR) family.</text>
</comment>
<dbReference type="EMBL" id="AP011529">
    <property type="protein sequence ID" value="BAI80184.1"/>
    <property type="molecule type" value="Genomic_DNA"/>
</dbReference>
<organism evidence="2 3">
    <name type="scientific">Deferribacter desulfuricans (strain DSM 14783 / JCM 11476 / NBRC 101012 / SSM1)</name>
    <dbReference type="NCBI Taxonomy" id="639282"/>
    <lineage>
        <taxon>Bacteria</taxon>
        <taxon>Pseudomonadati</taxon>
        <taxon>Deferribacterota</taxon>
        <taxon>Deferribacteres</taxon>
        <taxon>Deferribacterales</taxon>
        <taxon>Deferribacteraceae</taxon>
        <taxon>Deferribacter</taxon>
    </lineage>
</organism>
<protein>
    <submittedName>
        <fullName evidence="2">3-oxoacyl-[acyl-carrier-protein] reductase</fullName>
        <ecNumber evidence="2">1.1.1.100</ecNumber>
    </submittedName>
</protein>
<dbReference type="InterPro" id="IPR050259">
    <property type="entry name" value="SDR"/>
</dbReference>
<dbReference type="GO" id="GO:0004316">
    <property type="term" value="F:3-oxoacyl-[acyl-carrier-protein] reductase (NADPH) activity"/>
    <property type="evidence" value="ECO:0007669"/>
    <property type="project" value="UniProtKB-EC"/>
</dbReference>
<dbReference type="CDD" id="cd05344">
    <property type="entry name" value="BKR_like_SDR_like"/>
    <property type="match status" value="1"/>
</dbReference>
<dbReference type="RefSeq" id="WP_013007432.1">
    <property type="nucleotide sequence ID" value="NC_013939.1"/>
</dbReference>
<gene>
    <name evidence="2" type="ordered locus">DEFDS_0704</name>
</gene>
<dbReference type="Proteomes" id="UP000001520">
    <property type="component" value="Chromosome"/>
</dbReference>